<evidence type="ECO:0000313" key="2">
    <source>
        <dbReference type="Proteomes" id="UP001432027"/>
    </source>
</evidence>
<dbReference type="Proteomes" id="UP001432027">
    <property type="component" value="Unassembled WGS sequence"/>
</dbReference>
<evidence type="ECO:0000313" key="1">
    <source>
        <dbReference type="EMBL" id="GMT01832.1"/>
    </source>
</evidence>
<proteinExistence type="predicted"/>
<gene>
    <name evidence="1" type="ORF">PENTCL1PPCAC_24006</name>
</gene>
<name>A0AAV5U5M9_9BILA</name>
<keyword evidence="2" id="KW-1185">Reference proteome</keyword>
<comment type="caution">
    <text evidence="1">The sequence shown here is derived from an EMBL/GenBank/DDBJ whole genome shotgun (WGS) entry which is preliminary data.</text>
</comment>
<dbReference type="AlphaFoldDB" id="A0AAV5U5M9"/>
<reference evidence="1" key="1">
    <citation type="submission" date="2023-10" db="EMBL/GenBank/DDBJ databases">
        <title>Genome assembly of Pristionchus species.</title>
        <authorList>
            <person name="Yoshida K."/>
            <person name="Sommer R.J."/>
        </authorList>
    </citation>
    <scope>NUCLEOTIDE SEQUENCE</scope>
    <source>
        <strain evidence="1">RS0144</strain>
    </source>
</reference>
<organism evidence="1 2">
    <name type="scientific">Pristionchus entomophagus</name>
    <dbReference type="NCBI Taxonomy" id="358040"/>
    <lineage>
        <taxon>Eukaryota</taxon>
        <taxon>Metazoa</taxon>
        <taxon>Ecdysozoa</taxon>
        <taxon>Nematoda</taxon>
        <taxon>Chromadorea</taxon>
        <taxon>Rhabditida</taxon>
        <taxon>Rhabditina</taxon>
        <taxon>Diplogasteromorpha</taxon>
        <taxon>Diplogasteroidea</taxon>
        <taxon>Neodiplogasteridae</taxon>
        <taxon>Pristionchus</taxon>
    </lineage>
</organism>
<protein>
    <submittedName>
        <fullName evidence="1">Uncharacterized protein</fullName>
    </submittedName>
</protein>
<feature type="non-terminal residue" evidence="1">
    <location>
        <position position="109"/>
    </location>
</feature>
<sequence length="109" mass="12551">FSFRHLKTTYRLPDLVSNPATSLFHQRLLPSHLRIFYQCCLFFSETLSSPKPCISHQTLPCQSLLFIPLSLCFTLPLLHQNTPSFCLYFEPSHLMVSPTSHTRLPTISN</sequence>
<dbReference type="EMBL" id="BTSX01000005">
    <property type="protein sequence ID" value="GMT01832.1"/>
    <property type="molecule type" value="Genomic_DNA"/>
</dbReference>
<feature type="non-terminal residue" evidence="1">
    <location>
        <position position="1"/>
    </location>
</feature>
<accession>A0AAV5U5M9</accession>